<keyword evidence="1" id="KW-1133">Transmembrane helix</keyword>
<dbReference type="EMBL" id="DAAQTU010000018">
    <property type="protein sequence ID" value="HAE0845758.1"/>
    <property type="molecule type" value="Genomic_DNA"/>
</dbReference>
<evidence type="ECO:0000313" key="22">
    <source>
        <dbReference type="EMBL" id="HAE1051337.1"/>
    </source>
</evidence>
<evidence type="ECO:0000313" key="26">
    <source>
        <dbReference type="Proteomes" id="UP000295223"/>
    </source>
</evidence>
<evidence type="ECO:0000313" key="5">
    <source>
        <dbReference type="EMBL" id="EBS0945036.1"/>
    </source>
</evidence>
<dbReference type="AlphaFoldDB" id="A0A3Y8XUS4"/>
<evidence type="ECO:0000313" key="6">
    <source>
        <dbReference type="EMBL" id="EBV9743054.1"/>
    </source>
</evidence>
<evidence type="ECO:0000313" key="20">
    <source>
        <dbReference type="EMBL" id="HAE0878187.1"/>
    </source>
</evidence>
<accession>A0A3Y8XUS4</accession>
<keyword evidence="2" id="KW-0732">Signal</keyword>
<dbReference type="EMBL" id="CP038593">
    <property type="protein sequence ID" value="QBY64768.1"/>
    <property type="molecule type" value="Genomic_DNA"/>
</dbReference>
<dbReference type="EMBL" id="DAAQWR010000018">
    <property type="protein sequence ID" value="HAE1183919.1"/>
    <property type="molecule type" value="Genomic_DNA"/>
</dbReference>
<dbReference type="RefSeq" id="WP_001805492.1">
    <property type="nucleotide sequence ID" value="NZ_CALPAB010000019.1"/>
</dbReference>
<dbReference type="EMBL" id="DAAQVP010000016">
    <property type="protein sequence ID" value="HAE1051337.1"/>
    <property type="molecule type" value="Genomic_DNA"/>
</dbReference>
<dbReference type="EMBL" id="AAKQKN010000024">
    <property type="protein sequence ID" value="ECU5904730.1"/>
    <property type="molecule type" value="Genomic_DNA"/>
</dbReference>
<reference evidence="21" key="6">
    <citation type="submission" date="2019-04" db="EMBL/GenBank/DDBJ databases">
        <authorList>
            <consortium name="NCBI Pathogen Detection Project"/>
        </authorList>
    </citation>
    <scope>NUCLEOTIDE SEQUENCE</scope>
    <source>
        <strain evidence="24">NVSL 6673</strain>
        <strain evidence="21">Salmonella enterica</strain>
    </source>
</reference>
<evidence type="ECO:0008006" key="27">
    <source>
        <dbReference type="Google" id="ProtNLM"/>
    </source>
</evidence>
<evidence type="ECO:0000313" key="7">
    <source>
        <dbReference type="EMBL" id="EBY5860089.1"/>
    </source>
</evidence>
<dbReference type="PROSITE" id="PS51257">
    <property type="entry name" value="PROKAR_LIPOPROTEIN"/>
    <property type="match status" value="1"/>
</dbReference>
<reference evidence="25 26" key="5">
    <citation type="submission" date="2019-04" db="EMBL/GenBank/DDBJ databases">
        <title>Development of a multi-locus typing scheme for an Enterobacteriaceae linear plasmid that mediates inter-species transfer of flagella.</title>
        <authorList>
            <person name="Robertson J."/>
            <person name="Lin J."/>
            <person name="Wren-Hedegus A."/>
            <person name="Arya G."/>
            <person name="Carrillo C."/>
            <person name="Nash J.H.E."/>
        </authorList>
    </citation>
    <scope>NUCLEOTIDE SEQUENCE [LARGE SCALE GENOMIC DNA]</scope>
    <source>
        <strain evidence="25 26">SA20130280</strain>
    </source>
</reference>
<dbReference type="EMBL" id="AAKWII010000016">
    <property type="protein sequence ID" value="ECW4161744.1"/>
    <property type="molecule type" value="Genomic_DNA"/>
</dbReference>
<dbReference type="EMBL" id="DAATVH010000023">
    <property type="protein sequence ID" value="HAF0268747.1"/>
    <property type="molecule type" value="Genomic_DNA"/>
</dbReference>
<evidence type="ECO:0000313" key="3">
    <source>
        <dbReference type="EMBL" id="EBM6343570.1"/>
    </source>
</evidence>
<evidence type="ECO:0000313" key="21">
    <source>
        <dbReference type="EMBL" id="HAE0896171.1"/>
    </source>
</evidence>
<evidence type="ECO:0000313" key="16">
    <source>
        <dbReference type="EMBL" id="EDH7530917.1"/>
    </source>
</evidence>
<feature type="transmembrane region" description="Helical" evidence="1">
    <location>
        <begin position="199"/>
        <end position="223"/>
    </location>
</feature>
<reference evidence="8" key="2">
    <citation type="submission" date="2018-07" db="EMBL/GenBank/DDBJ databases">
        <authorList>
            <consortium name="NARMS: The National Antimicrobial Resistance Monitoring System"/>
        </authorList>
    </citation>
    <scope>NUCLEOTIDE SEQUENCE</scope>
    <source>
        <strain evidence="8">CVM N57491F</strain>
        <strain evidence="9">FSIS1605764</strain>
    </source>
</reference>
<evidence type="ECO:0000313" key="24">
    <source>
        <dbReference type="EMBL" id="HAF0268747.1"/>
    </source>
</evidence>
<proteinExistence type="predicted"/>
<evidence type="ECO:0000313" key="23">
    <source>
        <dbReference type="EMBL" id="HAE1183919.1"/>
    </source>
</evidence>
<dbReference type="EMBL" id="DAAQUH010000020">
    <property type="protein sequence ID" value="HAE0896171.1"/>
    <property type="molecule type" value="Genomic_DNA"/>
</dbReference>
<evidence type="ECO:0000313" key="10">
    <source>
        <dbReference type="EMBL" id="ECW4161744.1"/>
    </source>
</evidence>
<evidence type="ECO:0000313" key="12">
    <source>
        <dbReference type="EMBL" id="ECW6306632.1"/>
    </source>
</evidence>
<dbReference type="EMBL" id="AAHOLL010000024">
    <property type="protein sequence ID" value="EBY5860089.1"/>
    <property type="molecule type" value="Genomic_DNA"/>
</dbReference>
<organism evidence="21">
    <name type="scientific">Salmonella senftenberg</name>
    <dbReference type="NCBI Taxonomy" id="28150"/>
    <lineage>
        <taxon>Bacteria</taxon>
        <taxon>Pseudomonadati</taxon>
        <taxon>Pseudomonadota</taxon>
        <taxon>Gammaproteobacteria</taxon>
        <taxon>Enterobacterales</taxon>
        <taxon>Enterobacteriaceae</taxon>
        <taxon>Salmonella</taxon>
    </lineage>
</organism>
<dbReference type="EMBL" id="AAGEHA010000015">
    <property type="protein sequence ID" value="EBM9624267.1"/>
    <property type="molecule type" value="Genomic_DNA"/>
</dbReference>
<name>A0A3Y8XUS4_SALSE</name>
<reference evidence="14" key="3">
    <citation type="submission" date="2018-07" db="EMBL/GenBank/DDBJ databases">
        <authorList>
            <consortium name="PulseNet: The National Subtyping Network for Foodborne Disease Surveillance"/>
            <person name="Tarr C.L."/>
            <person name="Trees E."/>
            <person name="Katz L.S."/>
            <person name="Carleton-Romer H.A."/>
            <person name="Stroika S."/>
            <person name="Kucerova Z."/>
            <person name="Roache K.F."/>
            <person name="Sabol A.L."/>
            <person name="Besser J."/>
            <person name="Gerner-Smidt P."/>
        </authorList>
    </citation>
    <scope>NUCLEOTIDE SEQUENCE</scope>
    <source>
        <strain evidence="14">2017K-0051</strain>
    </source>
</reference>
<evidence type="ECO:0000313" key="4">
    <source>
        <dbReference type="EMBL" id="EBM9624267.1"/>
    </source>
</evidence>
<dbReference type="EMBL" id="AALHUE010000018">
    <property type="protein sequence ID" value="ECZ7737636.1"/>
    <property type="molecule type" value="Genomic_DNA"/>
</dbReference>
<evidence type="ECO:0000256" key="2">
    <source>
        <dbReference type="SAM" id="SignalP"/>
    </source>
</evidence>
<dbReference type="EMBL" id="AAKWVK010000019">
    <property type="protein sequence ID" value="ECW5630085.1"/>
    <property type="molecule type" value="Genomic_DNA"/>
</dbReference>
<reference evidence="5" key="4">
    <citation type="submission" date="2018-09" db="EMBL/GenBank/DDBJ databases">
        <authorList>
            <person name="Ashton P.M."/>
            <person name="Dallman T."/>
            <person name="Nair S."/>
            <person name="De Pinna E."/>
            <person name="Peters T."/>
            <person name="Grant K."/>
        </authorList>
    </citation>
    <scope>NUCLEOTIDE SEQUENCE</scope>
    <source>
        <strain evidence="5">271131</strain>
        <strain evidence="16">370004</strain>
        <strain evidence="7">596928</strain>
    </source>
</reference>
<dbReference type="EMBL" id="DAAQSU010000021">
    <property type="protein sequence ID" value="HAE0723103.1"/>
    <property type="molecule type" value="Genomic_DNA"/>
</dbReference>
<keyword evidence="1" id="KW-0472">Membrane</keyword>
<evidence type="ECO:0000313" key="14">
    <source>
        <dbReference type="EMBL" id="EDF6266999.1"/>
    </source>
</evidence>
<gene>
    <name evidence="9" type="ORF">A0E85_22015</name>
    <name evidence="8" type="ORF">A3030_19900</name>
    <name evidence="10" type="ORF">AA192_21960</name>
    <name evidence="11" type="ORF">AE408_20970</name>
    <name evidence="13" type="ORF">AL785_20815</name>
    <name evidence="3" type="ORF">AMA87_20315</name>
    <name evidence="12" type="ORF">AMB70_22960</name>
    <name evidence="6" type="ORF">ASA99_21040</name>
    <name evidence="14" type="ORF">B0986_20290</name>
    <name evidence="15" type="ORF">B6442_22515</name>
    <name evidence="16" type="ORF">CB523_19140</name>
    <name evidence="5" type="ORF">D5822_20970</name>
    <name evidence="7" type="ORF">D5B89_20760</name>
    <name evidence="25" type="ORF">E5F22_19645</name>
    <name evidence="22" type="ORF">G2781_21190</name>
    <name evidence="23" type="ORF">G2786_21330</name>
    <name evidence="17" type="ORF">G2801_21075</name>
    <name evidence="18" type="ORF">G2891_21290</name>
    <name evidence="21" type="ORF">G2901_20855</name>
    <name evidence="19" type="ORF">G2907_21255</name>
    <name evidence="20" type="ORF">G2909_21380</name>
    <name evidence="24" type="ORF">GNA61_004266</name>
    <name evidence="4" type="ORF">IL86_17280</name>
</gene>
<protein>
    <recommendedName>
        <fullName evidence="27">Lipoprotein</fullName>
    </recommendedName>
</protein>
<evidence type="ECO:0000313" key="8">
    <source>
        <dbReference type="EMBL" id="ECS3352095.1"/>
    </source>
</evidence>
<dbReference type="EMBL" id="AAKXGG010000026">
    <property type="protein sequence ID" value="ECW6306632.1"/>
    <property type="molecule type" value="Genomic_DNA"/>
</dbReference>
<evidence type="ECO:0000313" key="19">
    <source>
        <dbReference type="EMBL" id="HAE0845758.1"/>
    </source>
</evidence>
<keyword evidence="1" id="KW-0812">Transmembrane</keyword>
<dbReference type="EMBL" id="AAGUJP010000025">
    <property type="protein sequence ID" value="EBS0945036.1"/>
    <property type="molecule type" value="Genomic_DNA"/>
</dbReference>
<reference evidence="21" key="1">
    <citation type="journal article" date="2018" name="Genome Biol.">
        <title>SKESA: strategic k-mer extension for scrupulous assemblies.</title>
        <authorList>
            <person name="Souvorov A."/>
            <person name="Agarwala R."/>
            <person name="Lipman D.J."/>
        </authorList>
    </citation>
    <scope>NUCLEOTIDE SEQUENCE</scope>
    <source>
        <strain evidence="24">NVSL 6673</strain>
        <strain evidence="21">Salmonella enterica</strain>
    </source>
</reference>
<dbReference type="EMBL" id="AAKJGI010000024">
    <property type="protein sequence ID" value="ECS3352095.1"/>
    <property type="molecule type" value="Genomic_DNA"/>
</dbReference>
<dbReference type="EMBL" id="AAMBKR010000022">
    <property type="protein sequence ID" value="EDF6266999.1"/>
    <property type="molecule type" value="Genomic_DNA"/>
</dbReference>
<evidence type="ECO:0000313" key="18">
    <source>
        <dbReference type="EMBL" id="HAE0818162.1"/>
    </source>
</evidence>
<evidence type="ECO:0000313" key="15">
    <source>
        <dbReference type="EMBL" id="EDF8498794.1"/>
    </source>
</evidence>
<dbReference type="EMBL" id="AAGDFW010000046">
    <property type="protein sequence ID" value="EBM6343570.1"/>
    <property type="molecule type" value="Genomic_DNA"/>
</dbReference>
<dbReference type="EMBL" id="DAAQTQ010000015">
    <property type="protein sequence ID" value="HAE0818162.1"/>
    <property type="molecule type" value="Genomic_DNA"/>
</dbReference>
<feature type="signal peptide" evidence="2">
    <location>
        <begin position="1"/>
        <end position="22"/>
    </location>
</feature>
<evidence type="ECO:0000313" key="11">
    <source>
        <dbReference type="EMBL" id="ECW5630085.1"/>
    </source>
</evidence>
<evidence type="ECO:0000313" key="13">
    <source>
        <dbReference type="EMBL" id="ECZ7737636.1"/>
    </source>
</evidence>
<dbReference type="EMBL" id="AAHGYF010000023">
    <property type="protein sequence ID" value="EBV9743054.1"/>
    <property type="molecule type" value="Genomic_DNA"/>
</dbReference>
<dbReference type="EMBL" id="AAMIRR010000025">
    <property type="protein sequence ID" value="EDH7530917.1"/>
    <property type="molecule type" value="Genomic_DNA"/>
</dbReference>
<evidence type="ECO:0000256" key="1">
    <source>
        <dbReference type="SAM" id="Phobius"/>
    </source>
</evidence>
<dbReference type="EMBL" id="DAAQUA010000017">
    <property type="protein sequence ID" value="HAE0878187.1"/>
    <property type="molecule type" value="Genomic_DNA"/>
</dbReference>
<evidence type="ECO:0000313" key="25">
    <source>
        <dbReference type="EMBL" id="QBY64768.1"/>
    </source>
</evidence>
<sequence length="232" mass="26435">MKIIKIISAIAMSYFLSGCMTSSLLDTIKTESAPTTEVWKTDEIKSIKPSTTTSGEKTWTFVGEDNNYQLDIKDDNINTTTRNFVTLLNNPHIDKRIIEFSKQLYCSTDSKKGNKQNEFHCVRPSDISYSYKSLTEEEKSKVREAFYVHENDPGSPFYFTLAGKIQPKDADNENENEILLKSSHKINFTRDKKHFSAKVLLMPFSIIGDVVTAPFQAIGYIIIMNSLPAMRY</sequence>
<feature type="chain" id="PRO_5036101797" description="Lipoprotein" evidence="2">
    <location>
        <begin position="23"/>
        <end position="232"/>
    </location>
</feature>
<dbReference type="Proteomes" id="UP000295223">
    <property type="component" value="Chromosome"/>
</dbReference>
<dbReference type="EMBL" id="AAMCCN010000014">
    <property type="protein sequence ID" value="EDF8498794.1"/>
    <property type="molecule type" value="Genomic_DNA"/>
</dbReference>
<evidence type="ECO:0000313" key="17">
    <source>
        <dbReference type="EMBL" id="HAE0723103.1"/>
    </source>
</evidence>
<accession>A0A3U8RUB4</accession>
<reference evidence="3" key="7">
    <citation type="submission" date="2019-06" db="EMBL/GenBank/DDBJ databases">
        <authorList>
            <consortium name="GenomeTrakr network: Whole genome sequencing for foodborne pathogen traceback"/>
        </authorList>
    </citation>
    <scope>NUCLEOTIDE SEQUENCE</scope>
    <source>
        <strain evidence="15">ADRDL-1057</strain>
        <strain evidence="11">FDA00002889</strain>
        <strain evidence="13">FDA00004442</strain>
        <strain evidence="3">FDA00004931</strain>
        <strain evidence="12">FDA00005019</strain>
        <strain evidence="10">FDA00008985</strain>
        <strain evidence="4">NY-17539</strain>
        <strain evidence="6">WAPHL-SAL-A01132</strain>
    </source>
</reference>
<evidence type="ECO:0000313" key="9">
    <source>
        <dbReference type="EMBL" id="ECU5904730.1"/>
    </source>
</evidence>